<comment type="similarity">
    <text evidence="2">Belongs to the COG3 family.</text>
</comment>
<dbReference type="GO" id="GO:0017119">
    <property type="term" value="C:Golgi transport complex"/>
    <property type="evidence" value="ECO:0007669"/>
    <property type="project" value="TreeGrafter"/>
</dbReference>
<dbReference type="GO" id="GO:0006914">
    <property type="term" value="P:autophagy"/>
    <property type="evidence" value="ECO:0007669"/>
    <property type="project" value="TreeGrafter"/>
</dbReference>
<dbReference type="PANTHER" id="PTHR13302:SF8">
    <property type="entry name" value="CONSERVED OLIGOMERIC GOLGI COMPLEX SUBUNIT 3"/>
    <property type="match status" value="1"/>
</dbReference>
<comment type="caution">
    <text evidence="11">The sequence shown here is derived from an EMBL/GenBank/DDBJ whole genome shotgun (WGS) entry which is preliminary data.</text>
</comment>
<sequence>MYDDSWYSFVPEVAKKATTAAQGPGHRRKESLLQQSNGIPQASNAPEALDEIFEEIEDRNTPPEAEVLRRAKSYSDFYHVVRAQLAKDEQHKRRRRKREKTWDALDIATDVAESKAGSRPVHRQYEGELLEASQQEYLLYKDQLTLTERHLDMLIDDTNQALKLLTTLSESFQSVEAQTSSFQSQCEDLLSEQHRLEKLADEVGTDLHFYAYLDNVSRRLNAPGAGRLVDDESFGEILRNLDSCIGFMSKHTTYRDAESYLARYEALLTKALHLLEVGFTNRLEGISSEIASQIAGTKSEATRHALAYGRFEEMILDSYSLIPNIHKVINSVYDEYGLPITGVAKDIYSNTTSNLFSSYLAVRDRDLKPIVQHDQDEFKKEIKDLSVETASRNYIKQSFERAFNEANLFAKIFGLDLQWSSDPESAYGVLKSNQRSLVNPANLVQLAANLNAALQTADLDTICSVVGWLTNEYLVLDYDEEESPFARQCRELSARLLTEHLWVFTDNAFEAEITKTIAKATVKDEALTIGPVVGGVSSSNAFPPVKQALKLLAKYDQAMPKERSQKNSQVIFKIVRETIQILQRAEARIKSIKAGTDADLFMVKNLLIIKNELVSLEIGDIRGDTAAMQHFGHIWDNLSPQNWVGFVSNIIGGSLWSRGAAAGAATVTAKTLTVEDMSEQLDELLRQSIVAFTQRWGGLTNDARARKPGVKPIGKVEKELDEVLLRAFSNQPEVIAKLKEAIEINAQAQEKAQEEKKGIRRLIGGETPKGRRFLITEDQFIENVQGRELHKFLAILVFAGCRVEAARNFTEKLAAIPEWPPPEGCGISRRVCSLPADRQSLTEFFDGDEATADKFYGSQALFCTVVLRQREETTIQDGDTQRLPYVEEELLGSGSFGRVYKVKIAKGHFEDRRRNDNRERWVARKDYIVRSSSDSDIESREEGEIMKMILNLSKTCENIMENLGTLNIEYPTGASPAPYSLFMPLAVCDLGAYMKKDGSNAPKTAINRAGFIRSAIGLANGLKFLHEEMQTPDLDRIVCYHMDLKPSNVLIFRESGNGDGTGPRYIWKLSDFGMSRVKIRHHTSREEEKDIAKWFTKRRDMQQRTMSGTQNRRGQGTYLPPESFREGKVMNTRSDVWSLGCILSVLFVYLEGGKSAIDNYETNRLKNRRGIDASYDVFFHVKSFGRTSVHSAVKNVHKQLIHKAAARSVKEHHAVRSMLNFLGSKVLKINQNKRCSAKEVENMLRRTLDAYEEIDRLESSSESLRPPKSSMEQIVRRWRIPRDNSDVFKGCKVSPDGNMIAYWSDSKISLFAPSSSENADEEFLKVLGDHSLESLGSTSRFWKAVCLTNRYLIATTTGNIFNCYIFDLGHGAAADSSPHTHWHIRLPTVPEVYIMAISTDQQNLVFVVENQEDESLSGSIFHVRIEDLIEMGSILEEYEIEQSGRNLLSRFIALDWPAEDVMSLSLTEQNRCYAAIRPYLRTDDIYHMPVVTYSLATREVEEVSIEPRPISSRKSQESNTSSLFTTFAGLHQQAACIIVSRETRLFIVDLLANPSGSPTRRSRYPRNIEEYRLHRVMVDQNDDTTFALGTKRDGGRIRLLEIIIPETRQSVTVRELAQLPSLSENDEFTGTIVGDSGNRHILVTALVGPSRHAVFKINLPGRHATSAGPGPPT</sequence>
<dbReference type="GO" id="GO:0007030">
    <property type="term" value="P:Golgi organization"/>
    <property type="evidence" value="ECO:0007669"/>
    <property type="project" value="TreeGrafter"/>
</dbReference>
<dbReference type="SUPFAM" id="SSF56112">
    <property type="entry name" value="Protein kinase-like (PK-like)"/>
    <property type="match status" value="1"/>
</dbReference>
<dbReference type="PANTHER" id="PTHR13302">
    <property type="entry name" value="CONSERVED OLIGOMERIC GOLGI COMPLEX COMPONENT 3"/>
    <property type="match status" value="1"/>
</dbReference>
<comment type="subcellular location">
    <subcellularLocation>
        <location evidence="1">Golgi apparatus membrane</location>
        <topology evidence="1">Peripheral membrane protein</topology>
    </subcellularLocation>
</comment>
<evidence type="ECO:0000256" key="7">
    <source>
        <dbReference type="ARBA" id="ARBA00023136"/>
    </source>
</evidence>
<keyword evidence="6" id="KW-0333">Golgi apparatus</keyword>
<evidence type="ECO:0000256" key="6">
    <source>
        <dbReference type="ARBA" id="ARBA00023034"/>
    </source>
</evidence>
<evidence type="ECO:0000256" key="5">
    <source>
        <dbReference type="ARBA" id="ARBA00022927"/>
    </source>
</evidence>
<keyword evidence="4" id="KW-0813">Transport</keyword>
<keyword evidence="7" id="KW-0472">Membrane</keyword>
<feature type="compositionally biased region" description="Polar residues" evidence="9">
    <location>
        <begin position="1103"/>
        <end position="1114"/>
    </location>
</feature>
<dbReference type="GO" id="GO:0005524">
    <property type="term" value="F:ATP binding"/>
    <property type="evidence" value="ECO:0007669"/>
    <property type="project" value="InterPro"/>
</dbReference>
<dbReference type="GO" id="GO:0005801">
    <property type="term" value="C:cis-Golgi network"/>
    <property type="evidence" value="ECO:0007669"/>
    <property type="project" value="InterPro"/>
</dbReference>
<dbReference type="Proteomes" id="UP000699042">
    <property type="component" value="Unassembled WGS sequence"/>
</dbReference>
<name>A0A9P7QY62_9PEZI</name>
<evidence type="ECO:0000256" key="8">
    <source>
        <dbReference type="ARBA" id="ARBA00031339"/>
    </source>
</evidence>
<dbReference type="PROSITE" id="PS50011">
    <property type="entry name" value="PROTEIN_KINASE_DOM"/>
    <property type="match status" value="1"/>
</dbReference>
<keyword evidence="5" id="KW-0653">Protein transport</keyword>
<dbReference type="PROSITE" id="PS00108">
    <property type="entry name" value="PROTEIN_KINASE_ST"/>
    <property type="match status" value="1"/>
</dbReference>
<proteinExistence type="inferred from homology"/>
<dbReference type="Pfam" id="PF04136">
    <property type="entry name" value="COG3_N"/>
    <property type="match status" value="1"/>
</dbReference>
<dbReference type="InterPro" id="IPR007265">
    <property type="entry name" value="COG_su3"/>
</dbReference>
<evidence type="ECO:0000259" key="10">
    <source>
        <dbReference type="PROSITE" id="PS50011"/>
    </source>
</evidence>
<evidence type="ECO:0000313" key="12">
    <source>
        <dbReference type="Proteomes" id="UP000699042"/>
    </source>
</evidence>
<dbReference type="InterPro" id="IPR008271">
    <property type="entry name" value="Ser/Thr_kinase_AS"/>
</dbReference>
<dbReference type="InterPro" id="IPR048685">
    <property type="entry name" value="COG3_C"/>
</dbReference>
<dbReference type="GO" id="GO:0006886">
    <property type="term" value="P:intracellular protein transport"/>
    <property type="evidence" value="ECO:0007669"/>
    <property type="project" value="InterPro"/>
</dbReference>
<dbReference type="Pfam" id="PF20671">
    <property type="entry name" value="COG3_C"/>
    <property type="match status" value="1"/>
</dbReference>
<reference evidence="11" key="1">
    <citation type="submission" date="2021-05" db="EMBL/GenBank/DDBJ databases">
        <title>Comparative genomics of three Colletotrichum scovillei strains and genetic complementation revealed genes involved fungal growth and virulence on chili pepper.</title>
        <authorList>
            <person name="Hsieh D.-K."/>
            <person name="Chuang S.-C."/>
            <person name="Chen C.-Y."/>
            <person name="Chao Y.-T."/>
            <person name="Lu M.-Y.J."/>
            <person name="Lee M.-H."/>
            <person name="Shih M.-C."/>
        </authorList>
    </citation>
    <scope>NUCLEOTIDE SEQUENCE</scope>
    <source>
        <strain evidence="11">Coll-153</strain>
    </source>
</reference>
<dbReference type="EMBL" id="JAESDN010000012">
    <property type="protein sequence ID" value="KAG7043176.1"/>
    <property type="molecule type" value="Genomic_DNA"/>
</dbReference>
<evidence type="ECO:0000256" key="4">
    <source>
        <dbReference type="ARBA" id="ARBA00022448"/>
    </source>
</evidence>
<feature type="domain" description="Protein kinase" evidence="10">
    <location>
        <begin position="885"/>
        <end position="1248"/>
    </location>
</feature>
<dbReference type="InterPro" id="IPR011009">
    <property type="entry name" value="Kinase-like_dom_sf"/>
</dbReference>
<accession>A0A9P7QY62</accession>
<protein>
    <recommendedName>
        <fullName evidence="3">Conserved oligomeric Golgi complex subunit 3</fullName>
    </recommendedName>
    <alternativeName>
        <fullName evidence="8">Component of oligomeric Golgi complex 3</fullName>
    </alternativeName>
</protein>
<evidence type="ECO:0000256" key="9">
    <source>
        <dbReference type="SAM" id="MobiDB-lite"/>
    </source>
</evidence>
<dbReference type="Pfam" id="PF00069">
    <property type="entry name" value="Pkinase"/>
    <property type="match status" value="1"/>
</dbReference>
<evidence type="ECO:0000313" key="11">
    <source>
        <dbReference type="EMBL" id="KAG7043176.1"/>
    </source>
</evidence>
<dbReference type="GO" id="GO:0004672">
    <property type="term" value="F:protein kinase activity"/>
    <property type="evidence" value="ECO:0007669"/>
    <property type="project" value="InterPro"/>
</dbReference>
<organism evidence="11 12">
    <name type="scientific">Colletotrichum scovillei</name>
    <dbReference type="NCBI Taxonomy" id="1209932"/>
    <lineage>
        <taxon>Eukaryota</taxon>
        <taxon>Fungi</taxon>
        <taxon>Dikarya</taxon>
        <taxon>Ascomycota</taxon>
        <taxon>Pezizomycotina</taxon>
        <taxon>Sordariomycetes</taxon>
        <taxon>Hypocreomycetidae</taxon>
        <taxon>Glomerellales</taxon>
        <taxon>Glomerellaceae</taxon>
        <taxon>Colletotrichum</taxon>
        <taxon>Colletotrichum acutatum species complex</taxon>
    </lineage>
</organism>
<dbReference type="GO" id="GO:0000139">
    <property type="term" value="C:Golgi membrane"/>
    <property type="evidence" value="ECO:0007669"/>
    <property type="project" value="UniProtKB-SubCell"/>
</dbReference>
<feature type="region of interest" description="Disordered" evidence="9">
    <location>
        <begin position="1102"/>
        <end position="1123"/>
    </location>
</feature>
<evidence type="ECO:0000256" key="3">
    <source>
        <dbReference type="ARBA" id="ARBA00020976"/>
    </source>
</evidence>
<dbReference type="Gene3D" id="1.10.510.10">
    <property type="entry name" value="Transferase(Phosphotransferase) domain 1"/>
    <property type="match status" value="1"/>
</dbReference>
<evidence type="ECO:0000256" key="1">
    <source>
        <dbReference type="ARBA" id="ARBA00004395"/>
    </source>
</evidence>
<dbReference type="InterPro" id="IPR048320">
    <property type="entry name" value="COG3_N"/>
</dbReference>
<evidence type="ECO:0000256" key="2">
    <source>
        <dbReference type="ARBA" id="ARBA00009936"/>
    </source>
</evidence>
<dbReference type="SMART" id="SM00220">
    <property type="entry name" value="S_TKc"/>
    <property type="match status" value="1"/>
</dbReference>
<gene>
    <name evidence="11" type="ORF">JMJ77_002885</name>
</gene>
<dbReference type="GO" id="GO:0006891">
    <property type="term" value="P:intra-Golgi vesicle-mediated transport"/>
    <property type="evidence" value="ECO:0007669"/>
    <property type="project" value="TreeGrafter"/>
</dbReference>
<keyword evidence="12" id="KW-1185">Reference proteome</keyword>
<dbReference type="InterPro" id="IPR000719">
    <property type="entry name" value="Prot_kinase_dom"/>
</dbReference>